<name>A0A125W4P6_ENTFL</name>
<dbReference type="Gene3D" id="1.10.443.10">
    <property type="entry name" value="Intergrase catalytic core"/>
    <property type="match status" value="1"/>
</dbReference>
<dbReference type="RefSeq" id="WP_002402266.1">
    <property type="nucleotide sequence ID" value="NZ_GL454461.1"/>
</dbReference>
<dbReference type="GO" id="GO:0006310">
    <property type="term" value="P:DNA recombination"/>
    <property type="evidence" value="ECO:0007669"/>
    <property type="project" value="UniProtKB-KW"/>
</dbReference>
<evidence type="ECO:0000313" key="4">
    <source>
        <dbReference type="Proteomes" id="UP000004846"/>
    </source>
</evidence>
<dbReference type="InterPro" id="IPR050090">
    <property type="entry name" value="Tyrosine_recombinase_XerCD"/>
</dbReference>
<dbReference type="Proteomes" id="UP000004846">
    <property type="component" value="Unassembled WGS sequence"/>
</dbReference>
<dbReference type="PROSITE" id="PS51898">
    <property type="entry name" value="TYR_RECOMBINASE"/>
    <property type="match status" value="1"/>
</dbReference>
<proteinExistence type="predicted"/>
<dbReference type="SUPFAM" id="SSF56349">
    <property type="entry name" value="DNA breaking-rejoining enzymes"/>
    <property type="match status" value="1"/>
</dbReference>
<dbReference type="CDD" id="cd01192">
    <property type="entry name" value="INT_C_like_3"/>
    <property type="match status" value="1"/>
</dbReference>
<comment type="caution">
    <text evidence="3">The sequence shown here is derived from an EMBL/GenBank/DDBJ whole genome shotgun (WGS) entry which is preliminary data.</text>
</comment>
<protein>
    <submittedName>
        <fullName evidence="3">Site-specific recombinase, phage integrase family</fullName>
    </submittedName>
</protein>
<organism evidence="3 4">
    <name type="scientific">Enterococcus faecalis TX4248</name>
    <dbReference type="NCBI Taxonomy" id="749495"/>
    <lineage>
        <taxon>Bacteria</taxon>
        <taxon>Bacillati</taxon>
        <taxon>Bacillota</taxon>
        <taxon>Bacilli</taxon>
        <taxon>Lactobacillales</taxon>
        <taxon>Enterococcaceae</taxon>
        <taxon>Enterococcus</taxon>
    </lineage>
</organism>
<dbReference type="PANTHER" id="PTHR30349:SF82">
    <property type="entry name" value="INTEGRASE_RECOMBINASE YOEC-RELATED"/>
    <property type="match status" value="1"/>
</dbReference>
<reference evidence="3 4" key="1">
    <citation type="submission" date="2010-07" db="EMBL/GenBank/DDBJ databases">
        <authorList>
            <person name="Sid Ahmed O."/>
        </authorList>
    </citation>
    <scope>NUCLEOTIDE SEQUENCE [LARGE SCALE GENOMIC DNA]</scope>
    <source>
        <strain evidence="3 4">TX4248</strain>
    </source>
</reference>
<dbReference type="PANTHER" id="PTHR30349">
    <property type="entry name" value="PHAGE INTEGRASE-RELATED"/>
    <property type="match status" value="1"/>
</dbReference>
<dbReference type="GO" id="GO:0015074">
    <property type="term" value="P:DNA integration"/>
    <property type="evidence" value="ECO:0007669"/>
    <property type="project" value="InterPro"/>
</dbReference>
<feature type="domain" description="Tyr recombinase" evidence="2">
    <location>
        <begin position="6"/>
        <end position="184"/>
    </location>
</feature>
<dbReference type="HOGENOM" id="CLU_027562_33_1_9"/>
<dbReference type="InterPro" id="IPR011010">
    <property type="entry name" value="DNA_brk_join_enz"/>
</dbReference>
<evidence type="ECO:0000259" key="2">
    <source>
        <dbReference type="PROSITE" id="PS51898"/>
    </source>
</evidence>
<dbReference type="InterPro" id="IPR013762">
    <property type="entry name" value="Integrase-like_cat_sf"/>
</dbReference>
<dbReference type="GO" id="GO:0003677">
    <property type="term" value="F:DNA binding"/>
    <property type="evidence" value="ECO:0007669"/>
    <property type="project" value="InterPro"/>
</dbReference>
<sequence>MAQKIINVKPIKSTEVLKEFSNELLKNKHGQRDYTIFTFGVFTGLRISDILNLKVEDVKGKLKTDIIEQKTGKKRTLNLMQLTNQIIKYLDEEHVGESEWLFPSPRDNTKHLASHQYYKIMQKTADLLELDYVGTHTLRKTFAYFYYKRTKDLTTLMKILNHSSQSVTLKYIGIEEEEIQSSLDNFNPFQ</sequence>
<gene>
    <name evidence="3" type="ORF">HMPREF9498_01867</name>
</gene>
<keyword evidence="1" id="KW-0233">DNA recombination</keyword>
<dbReference type="EMBL" id="AEBR01000063">
    <property type="protein sequence ID" value="EFM82452.1"/>
    <property type="molecule type" value="Genomic_DNA"/>
</dbReference>
<accession>A0A125W4P6</accession>
<evidence type="ECO:0000313" key="3">
    <source>
        <dbReference type="EMBL" id="EFM82452.1"/>
    </source>
</evidence>
<dbReference type="Pfam" id="PF00589">
    <property type="entry name" value="Phage_integrase"/>
    <property type="match status" value="1"/>
</dbReference>
<dbReference type="InterPro" id="IPR002104">
    <property type="entry name" value="Integrase_catalytic"/>
</dbReference>
<evidence type="ECO:0000256" key="1">
    <source>
        <dbReference type="ARBA" id="ARBA00023172"/>
    </source>
</evidence>
<dbReference type="AlphaFoldDB" id="A0A125W4P6"/>